<protein>
    <submittedName>
        <fullName evidence="1">Uncharacterized protein</fullName>
    </submittedName>
</protein>
<keyword evidence="2" id="KW-1185">Reference proteome</keyword>
<accession>A0ABV6R115</accession>
<dbReference type="EMBL" id="JBHLSW010000001">
    <property type="protein sequence ID" value="MFC0632273.1"/>
    <property type="molecule type" value="Genomic_DNA"/>
</dbReference>
<organism evidence="1 2">
    <name type="scientific">Brevundimonas balnearis</name>
    <dbReference type="NCBI Taxonomy" id="1572858"/>
    <lineage>
        <taxon>Bacteria</taxon>
        <taxon>Pseudomonadati</taxon>
        <taxon>Pseudomonadota</taxon>
        <taxon>Alphaproteobacteria</taxon>
        <taxon>Caulobacterales</taxon>
        <taxon>Caulobacteraceae</taxon>
        <taxon>Brevundimonas</taxon>
    </lineage>
</organism>
<reference evidence="1 2" key="1">
    <citation type="submission" date="2024-09" db="EMBL/GenBank/DDBJ databases">
        <authorList>
            <person name="Sun Q."/>
            <person name="Mori K."/>
        </authorList>
    </citation>
    <scope>NUCLEOTIDE SEQUENCE [LARGE SCALE GENOMIC DNA]</scope>
    <source>
        <strain evidence="1 2">NCAIM B.02621</strain>
    </source>
</reference>
<dbReference type="RefSeq" id="WP_376833070.1">
    <property type="nucleotide sequence ID" value="NZ_JBHLSW010000001.1"/>
</dbReference>
<evidence type="ECO:0000313" key="1">
    <source>
        <dbReference type="EMBL" id="MFC0632273.1"/>
    </source>
</evidence>
<gene>
    <name evidence="1" type="ORF">ACFFGE_00055</name>
</gene>
<comment type="caution">
    <text evidence="1">The sequence shown here is derived from an EMBL/GenBank/DDBJ whole genome shotgun (WGS) entry which is preliminary data.</text>
</comment>
<evidence type="ECO:0000313" key="2">
    <source>
        <dbReference type="Proteomes" id="UP001589906"/>
    </source>
</evidence>
<name>A0ABV6R115_9CAUL</name>
<sequence length="128" mass="14458">MAMSPILALALVAAQTLDDGPRFDLSCREFADAGILRDQEDHLFSVDLEAATACRRGNPRCAPVVDHGRWLELSYRFSAGEDEWEMFRLYDRQTGWLDQVIRKVGDHGLDYGDAVCEVRPWTGVGSRR</sequence>
<proteinExistence type="predicted"/>
<dbReference type="Proteomes" id="UP001589906">
    <property type="component" value="Unassembled WGS sequence"/>
</dbReference>